<evidence type="ECO:0000256" key="3">
    <source>
        <dbReference type="ARBA" id="ARBA00022839"/>
    </source>
</evidence>
<dbReference type="PANTHER" id="PTHR30337:SF0">
    <property type="entry name" value="NUCLEASE SBCCD SUBUNIT D"/>
    <property type="match status" value="1"/>
</dbReference>
<feature type="domain" description="Calcineurin-like phosphoesterase" evidence="4">
    <location>
        <begin position="1"/>
        <end position="202"/>
    </location>
</feature>
<dbReference type="AlphaFoldDB" id="A0A1F2P5G5"/>
<keyword evidence="2" id="KW-0378">Hydrolase</keyword>
<dbReference type="STRING" id="1839936.SBU_000467"/>
<reference evidence="6 7" key="1">
    <citation type="submission" date="2016-05" db="EMBL/GenBank/DDBJ databases">
        <title>Microbial consortia oxidize butane by reversing methanogenesis.</title>
        <authorList>
            <person name="Laso-Perez R."/>
            <person name="Richter M."/>
            <person name="Wegener G."/>
            <person name="Musat F."/>
        </authorList>
    </citation>
    <scope>NUCLEOTIDE SEQUENCE [LARGE SCALE GENOMIC DNA]</scope>
    <source>
        <strain evidence="6">BOX1</strain>
    </source>
</reference>
<dbReference type="EMBL" id="LYOR01000002">
    <property type="protein sequence ID" value="OFV66500.1"/>
    <property type="molecule type" value="Genomic_DNA"/>
</dbReference>
<name>A0A1F2P5G5_9EURY</name>
<dbReference type="InterPro" id="IPR050535">
    <property type="entry name" value="DNA_Repair-Maintenance_Comp"/>
</dbReference>
<dbReference type="Pfam" id="PF00149">
    <property type="entry name" value="Metallophos"/>
    <property type="match status" value="1"/>
</dbReference>
<gene>
    <name evidence="5" type="ORF">ENI32_04395</name>
    <name evidence="6" type="ORF">SBU_000467</name>
</gene>
<reference evidence="5" key="2">
    <citation type="journal article" date="2020" name="mSystems">
        <title>Genome- and Community-Level Interaction Insights into Carbon Utilization and Element Cycling Functions of Hydrothermarchaeota in Hydrothermal Sediment.</title>
        <authorList>
            <person name="Zhou Z."/>
            <person name="Liu Y."/>
            <person name="Xu W."/>
            <person name="Pan J."/>
            <person name="Luo Z.H."/>
            <person name="Li M."/>
        </authorList>
    </citation>
    <scope>NUCLEOTIDE SEQUENCE [LARGE SCALE GENOMIC DNA]</scope>
    <source>
        <strain evidence="5">HyVt-386</strain>
    </source>
</reference>
<protein>
    <submittedName>
        <fullName evidence="6">DNA repair exonuclease</fullName>
    </submittedName>
    <submittedName>
        <fullName evidence="5">Exonuclease SbcCD subunit D</fullName>
    </submittedName>
</protein>
<evidence type="ECO:0000313" key="7">
    <source>
        <dbReference type="Proteomes" id="UP000185779"/>
    </source>
</evidence>
<keyword evidence="7" id="KW-1185">Reference proteome</keyword>
<keyword evidence="1" id="KW-0540">Nuclease</keyword>
<evidence type="ECO:0000313" key="6">
    <source>
        <dbReference type="EMBL" id="OFV66500.1"/>
    </source>
</evidence>
<comment type="caution">
    <text evidence="6">The sequence shown here is derived from an EMBL/GenBank/DDBJ whole genome shotgun (WGS) entry which is preliminary data.</text>
</comment>
<dbReference type="InterPro" id="IPR029052">
    <property type="entry name" value="Metallo-depent_PP-like"/>
</dbReference>
<dbReference type="Proteomes" id="UP000885936">
    <property type="component" value="Unassembled WGS sequence"/>
</dbReference>
<accession>A0A1F2P5G5</accession>
<dbReference type="CDD" id="cd00840">
    <property type="entry name" value="MPP_Mre11_N"/>
    <property type="match status" value="1"/>
</dbReference>
<dbReference type="PANTHER" id="PTHR30337">
    <property type="entry name" value="COMPONENT OF ATP-DEPENDENT DSDNA EXONUCLEASE"/>
    <property type="match status" value="1"/>
</dbReference>
<proteinExistence type="predicted"/>
<dbReference type="InterPro" id="IPR041796">
    <property type="entry name" value="Mre11_N"/>
</dbReference>
<dbReference type="SUPFAM" id="SSF56300">
    <property type="entry name" value="Metallo-dependent phosphatases"/>
    <property type="match status" value="1"/>
</dbReference>
<evidence type="ECO:0000313" key="5">
    <source>
        <dbReference type="EMBL" id="HEC57108.1"/>
    </source>
</evidence>
<dbReference type="InterPro" id="IPR004843">
    <property type="entry name" value="Calcineurin-like_PHP"/>
</dbReference>
<evidence type="ECO:0000256" key="1">
    <source>
        <dbReference type="ARBA" id="ARBA00022722"/>
    </source>
</evidence>
<evidence type="ECO:0000256" key="2">
    <source>
        <dbReference type="ARBA" id="ARBA00022801"/>
    </source>
</evidence>
<organism evidence="6 7">
    <name type="scientific">Candidatus Syntropharchaeum butanivorans</name>
    <dbReference type="NCBI Taxonomy" id="1839936"/>
    <lineage>
        <taxon>Archaea</taxon>
        <taxon>Methanobacteriati</taxon>
        <taxon>Methanobacteriota</taxon>
        <taxon>Stenosarchaea group</taxon>
        <taxon>Methanomicrobia</taxon>
        <taxon>Methanosarcinales</taxon>
        <taxon>ANME-2 cluster</taxon>
        <taxon>Candidatus Syntropharchaeum</taxon>
    </lineage>
</organism>
<evidence type="ECO:0000259" key="4">
    <source>
        <dbReference type="Pfam" id="PF00149"/>
    </source>
</evidence>
<keyword evidence="3 6" id="KW-0269">Exonuclease</keyword>
<dbReference type="GO" id="GO:0004527">
    <property type="term" value="F:exonuclease activity"/>
    <property type="evidence" value="ECO:0007669"/>
    <property type="project" value="UniProtKB-KW"/>
</dbReference>
<dbReference type="Proteomes" id="UP000185779">
    <property type="component" value="Unassembled WGS sequence"/>
</dbReference>
<sequence length="379" mass="43211">MRVLHVADTHIGYSAYRRVDSRLGLNQREVDVYNAFTEFVNYAIETHPDLILHAGDLFDSVRPTNRAISHVLELLLRLSGEGIPFVVISGNHETPRLRETGSVFKLFEHLDGIYPVYEGRYDQIILDDLGVIVHAIPHTQTGIKNELEKVDKNESFDYNILMLHAGISGVSVFKQGVFNEEIIDYNELMRDFDYIALGHYHRAVHVGGSAYYSGSTERFSFAEAGEPKGFLEVDLGGDDVVRFRKLNTRDMIDLEPLDCTGLRAEEIMEEIRSRIVASDPAGKIVRLKVEKIPLAVYNTIEFDEIKRLTADAVHFEIRWDVLREEGGTYSTSVSFRSIKREFERYMVKLDLEEGEMKRLLDMGLRYLGEQEKNGEGGEA</sequence>
<dbReference type="EMBL" id="DRIE01000073">
    <property type="protein sequence ID" value="HEC57108.1"/>
    <property type="molecule type" value="Genomic_DNA"/>
</dbReference>
<dbReference type="Gene3D" id="3.60.21.10">
    <property type="match status" value="1"/>
</dbReference>